<gene>
    <name evidence="2" type="ORF">TVAG_295990</name>
</gene>
<organism evidence="2 3">
    <name type="scientific">Trichomonas vaginalis (strain ATCC PRA-98 / G3)</name>
    <dbReference type="NCBI Taxonomy" id="412133"/>
    <lineage>
        <taxon>Eukaryota</taxon>
        <taxon>Metamonada</taxon>
        <taxon>Parabasalia</taxon>
        <taxon>Trichomonadida</taxon>
        <taxon>Trichomonadidae</taxon>
        <taxon>Trichomonas</taxon>
    </lineage>
</organism>
<dbReference type="InterPro" id="IPR050113">
    <property type="entry name" value="Ub_conjugating_enzyme"/>
</dbReference>
<protein>
    <submittedName>
        <fullName evidence="2">Ubiquitin-conjugating enzyme family protein</fullName>
    </submittedName>
</protein>
<dbReference type="GO" id="GO:0061631">
    <property type="term" value="F:ubiquitin conjugating enzyme activity"/>
    <property type="evidence" value="ECO:0000318"/>
    <property type="project" value="GO_Central"/>
</dbReference>
<evidence type="ECO:0000259" key="1">
    <source>
        <dbReference type="PROSITE" id="PS50127"/>
    </source>
</evidence>
<evidence type="ECO:0000313" key="2">
    <source>
        <dbReference type="EMBL" id="EAX82062.1"/>
    </source>
</evidence>
<dbReference type="InterPro" id="IPR000608">
    <property type="entry name" value="UBC"/>
</dbReference>
<dbReference type="PROSITE" id="PS50127">
    <property type="entry name" value="UBC_2"/>
    <property type="match status" value="1"/>
</dbReference>
<dbReference type="InParanoid" id="A2GLA4"/>
<dbReference type="SMART" id="SM00212">
    <property type="entry name" value="UBCc"/>
    <property type="match status" value="1"/>
</dbReference>
<dbReference type="RefSeq" id="XP_001294992.1">
    <property type="nucleotide sequence ID" value="XM_001294991.1"/>
</dbReference>
<dbReference type="STRING" id="5722.A2GLA4"/>
<dbReference type="VEuPathDB" id="TrichDB:TVAGG3_0537170"/>
<dbReference type="InterPro" id="IPR016135">
    <property type="entry name" value="UBQ-conjugating_enzyme/RWD"/>
</dbReference>
<dbReference type="Gene3D" id="3.10.110.10">
    <property type="entry name" value="Ubiquitin Conjugating Enzyme"/>
    <property type="match status" value="1"/>
</dbReference>
<reference evidence="2" key="2">
    <citation type="journal article" date="2007" name="Science">
        <title>Draft genome sequence of the sexually transmitted pathogen Trichomonas vaginalis.</title>
        <authorList>
            <person name="Carlton J.M."/>
            <person name="Hirt R.P."/>
            <person name="Silva J.C."/>
            <person name="Delcher A.L."/>
            <person name="Schatz M."/>
            <person name="Zhao Q."/>
            <person name="Wortman J.R."/>
            <person name="Bidwell S.L."/>
            <person name="Alsmark U.C.M."/>
            <person name="Besteiro S."/>
            <person name="Sicheritz-Ponten T."/>
            <person name="Noel C.J."/>
            <person name="Dacks J.B."/>
            <person name="Foster P.G."/>
            <person name="Simillion C."/>
            <person name="Van de Peer Y."/>
            <person name="Miranda-Saavedra D."/>
            <person name="Barton G.J."/>
            <person name="Westrop G.D."/>
            <person name="Mueller S."/>
            <person name="Dessi D."/>
            <person name="Fiori P.L."/>
            <person name="Ren Q."/>
            <person name="Paulsen I."/>
            <person name="Zhang H."/>
            <person name="Bastida-Corcuera F.D."/>
            <person name="Simoes-Barbosa A."/>
            <person name="Brown M.T."/>
            <person name="Hayes R.D."/>
            <person name="Mukherjee M."/>
            <person name="Okumura C.Y."/>
            <person name="Schneider R."/>
            <person name="Smith A.J."/>
            <person name="Vanacova S."/>
            <person name="Villalvazo M."/>
            <person name="Haas B.J."/>
            <person name="Pertea M."/>
            <person name="Feldblyum T.V."/>
            <person name="Utterback T.R."/>
            <person name="Shu C.L."/>
            <person name="Osoegawa K."/>
            <person name="de Jong P.J."/>
            <person name="Hrdy I."/>
            <person name="Horvathova L."/>
            <person name="Zubacova Z."/>
            <person name="Dolezal P."/>
            <person name="Malik S.B."/>
            <person name="Logsdon J.M. Jr."/>
            <person name="Henze K."/>
            <person name="Gupta A."/>
            <person name="Wang C.C."/>
            <person name="Dunne R.L."/>
            <person name="Upcroft J.A."/>
            <person name="Upcroft P."/>
            <person name="White O."/>
            <person name="Salzberg S.L."/>
            <person name="Tang P."/>
            <person name="Chiu C.-H."/>
            <person name="Lee Y.-S."/>
            <person name="Embley T.M."/>
            <person name="Coombs G.H."/>
            <person name="Mottram J.C."/>
            <person name="Tachezy J."/>
            <person name="Fraser-Liggett C.M."/>
            <person name="Johnson P.J."/>
        </authorList>
    </citation>
    <scope>NUCLEOTIDE SEQUENCE [LARGE SCALE GENOMIC DNA]</scope>
    <source>
        <strain evidence="2">G3</strain>
    </source>
</reference>
<feature type="domain" description="UBC core" evidence="1">
    <location>
        <begin position="2"/>
        <end position="149"/>
    </location>
</feature>
<dbReference type="OrthoDB" id="9984419at2759"/>
<dbReference type="GO" id="GO:0000209">
    <property type="term" value="P:protein polyubiquitination"/>
    <property type="evidence" value="ECO:0000318"/>
    <property type="project" value="GO_Central"/>
</dbReference>
<dbReference type="GO" id="GO:0043161">
    <property type="term" value="P:proteasome-mediated ubiquitin-dependent protein catabolic process"/>
    <property type="evidence" value="ECO:0000318"/>
    <property type="project" value="GO_Central"/>
</dbReference>
<dbReference type="Proteomes" id="UP000001542">
    <property type="component" value="Unassembled WGS sequence"/>
</dbReference>
<dbReference type="AlphaFoldDB" id="A2GLA4"/>
<accession>A2GLA4</accession>
<dbReference type="SUPFAM" id="SSF54495">
    <property type="entry name" value="UBC-like"/>
    <property type="match status" value="1"/>
</dbReference>
<dbReference type="PANTHER" id="PTHR24067">
    <property type="entry name" value="UBIQUITIN-CONJUGATING ENZYME E2"/>
    <property type="match status" value="1"/>
</dbReference>
<name>A2GLA4_TRIV3</name>
<dbReference type="SMR" id="A2GLA4"/>
<proteinExistence type="predicted"/>
<keyword evidence="3" id="KW-1185">Reference proteome</keyword>
<dbReference type="KEGG" id="tva:4739690"/>
<dbReference type="VEuPathDB" id="TrichDB:TVAG_295990"/>
<dbReference type="FunFam" id="3.10.110.10:FF:000132">
    <property type="entry name" value="Ubiquitin-conjugating enzyme E2-17 kDa 3"/>
    <property type="match status" value="1"/>
</dbReference>
<sequence>MTAARKAISDYRMLKAMNLQNINARPNENDVLHWYALFYGFESTPWEDGVFSVDIQLPQDYPNSHPVSIRFTTPIIHPNVDANGNVCHNILFNEWDPSYNIYTILISIYLLIIEPNTNEPANPEIAQLYTNNNAEYNRMVHECVENSWLTTKQPDAE</sequence>
<evidence type="ECO:0000313" key="3">
    <source>
        <dbReference type="Proteomes" id="UP000001542"/>
    </source>
</evidence>
<dbReference type="Pfam" id="PF00179">
    <property type="entry name" value="UQ_con"/>
    <property type="match status" value="1"/>
</dbReference>
<dbReference type="eggNOG" id="KOG0419">
    <property type="taxonomic scope" value="Eukaryota"/>
</dbReference>
<reference evidence="2" key="1">
    <citation type="submission" date="2006-10" db="EMBL/GenBank/DDBJ databases">
        <authorList>
            <person name="Amadeo P."/>
            <person name="Zhao Q."/>
            <person name="Wortman J."/>
            <person name="Fraser-Liggett C."/>
            <person name="Carlton J."/>
        </authorList>
    </citation>
    <scope>NUCLEOTIDE SEQUENCE</scope>
    <source>
        <strain evidence="2">G3</strain>
    </source>
</reference>
<dbReference type="EMBL" id="DS117010">
    <property type="protein sequence ID" value="EAX82062.1"/>
    <property type="molecule type" value="Genomic_DNA"/>
</dbReference>
<dbReference type="GO" id="GO:0006281">
    <property type="term" value="P:DNA repair"/>
    <property type="evidence" value="ECO:0000318"/>
    <property type="project" value="GO_Central"/>
</dbReference>